<dbReference type="RefSeq" id="XP_022325461.1">
    <property type="nucleotide sequence ID" value="XM_022469753.1"/>
</dbReference>
<dbReference type="GeneID" id="111125694"/>
<accession>A0A8B8DET7</accession>
<dbReference type="OrthoDB" id="6106266at2759"/>
<keyword evidence="1" id="KW-1133">Transmembrane helix</keyword>
<proteinExistence type="predicted"/>
<keyword evidence="1" id="KW-0812">Transmembrane</keyword>
<dbReference type="Proteomes" id="UP000694844">
    <property type="component" value="Chromosome 3"/>
</dbReference>
<dbReference type="AlphaFoldDB" id="A0A8B8DET7"/>
<reference evidence="3" key="1">
    <citation type="submission" date="2025-08" db="UniProtKB">
        <authorList>
            <consortium name="RefSeq"/>
        </authorList>
    </citation>
    <scope>IDENTIFICATION</scope>
    <source>
        <tissue evidence="3">Whole sample</tissue>
    </source>
</reference>
<keyword evidence="2" id="KW-1185">Reference proteome</keyword>
<gene>
    <name evidence="3" type="primary">LOC111125694</name>
</gene>
<evidence type="ECO:0000256" key="1">
    <source>
        <dbReference type="SAM" id="Phobius"/>
    </source>
</evidence>
<evidence type="ECO:0000313" key="3">
    <source>
        <dbReference type="RefSeq" id="XP_022325461.1"/>
    </source>
</evidence>
<keyword evidence="1" id="KW-0472">Membrane</keyword>
<feature type="transmembrane region" description="Helical" evidence="1">
    <location>
        <begin position="66"/>
        <end position="89"/>
    </location>
</feature>
<feature type="transmembrane region" description="Helical" evidence="1">
    <location>
        <begin position="9"/>
        <end position="35"/>
    </location>
</feature>
<protein>
    <submittedName>
        <fullName evidence="3">Uncharacterized protein LOC111125694 isoform X2</fullName>
    </submittedName>
</protein>
<evidence type="ECO:0000313" key="2">
    <source>
        <dbReference type="Proteomes" id="UP000694844"/>
    </source>
</evidence>
<name>A0A8B8DET7_CRAVI</name>
<organism evidence="2 3">
    <name type="scientific">Crassostrea virginica</name>
    <name type="common">Eastern oyster</name>
    <dbReference type="NCBI Taxonomy" id="6565"/>
    <lineage>
        <taxon>Eukaryota</taxon>
        <taxon>Metazoa</taxon>
        <taxon>Spiralia</taxon>
        <taxon>Lophotrochozoa</taxon>
        <taxon>Mollusca</taxon>
        <taxon>Bivalvia</taxon>
        <taxon>Autobranchia</taxon>
        <taxon>Pteriomorphia</taxon>
        <taxon>Ostreida</taxon>
        <taxon>Ostreoidea</taxon>
        <taxon>Ostreidae</taxon>
        <taxon>Crassostrea</taxon>
    </lineage>
</organism>
<sequence>MDAVSARFFLFRSVMAVMLSQIGVFLLVPALIAFATKFPKVFDNQETAGCSGVGTSIYSYKYDINVWYWIFAVGGGACAGMNSFIGCCCQNIKRKVKHGLDDLGLGEIDLKAFKKK</sequence>